<keyword evidence="1" id="KW-0732">Signal</keyword>
<evidence type="ECO:0000313" key="4">
    <source>
        <dbReference type="Proteomes" id="UP000183371"/>
    </source>
</evidence>
<evidence type="ECO:0000259" key="2">
    <source>
        <dbReference type="Pfam" id="PF12256"/>
    </source>
</evidence>
<dbReference type="InterPro" id="IPR028994">
    <property type="entry name" value="Integrin_alpha_N"/>
</dbReference>
<feature type="non-terminal residue" evidence="3">
    <location>
        <position position="1"/>
    </location>
</feature>
<feature type="non-terminal residue" evidence="3">
    <location>
        <position position="463"/>
    </location>
</feature>
<accession>A0A1I7E1H1</accession>
<dbReference type="Proteomes" id="UP000183371">
    <property type="component" value="Unassembled WGS sequence"/>
</dbReference>
<gene>
    <name evidence="3" type="ORF">SAMN05444141_1321</name>
</gene>
<evidence type="ECO:0000256" key="1">
    <source>
        <dbReference type="ARBA" id="ARBA00022729"/>
    </source>
</evidence>
<dbReference type="InterPro" id="IPR022045">
    <property type="entry name" value="TcdB_toxin_mid/N"/>
</dbReference>
<dbReference type="PANTHER" id="PTHR46580">
    <property type="entry name" value="SENSOR KINASE-RELATED"/>
    <property type="match status" value="1"/>
</dbReference>
<feature type="domain" description="Insecticide toxin TcdB middle/N-terminal" evidence="2">
    <location>
        <begin position="344"/>
        <end position="460"/>
    </location>
</feature>
<keyword evidence="4" id="KW-1185">Reference proteome</keyword>
<dbReference type="Gene3D" id="2.130.10.130">
    <property type="entry name" value="Integrin alpha, N-terminal"/>
    <property type="match status" value="1"/>
</dbReference>
<sequence length="463" mass="51540">IVSTTSGRSLLSKVTEYGRNAVITNGIVKSGSKLPPYQFTYKHDVFDQKRISASWFSSSVNYIDILFADLNGDRIDDVAFRDSYEKYIDRDTDQTICFTARSDQGGRSTTKCSASSRYWIHAPRRGLTKYKDPKHSYRYERCRTSGSGEYDICDTYDTTDGLYDDTTRIGDFDGDGQDDVIASRKQYFSKAADQSWSNAKGKHVADFNSDGLSDLAEVTSRVSARLSNGKSGFISTFTSPSLSTALFADFNGDGLTDFIYKKGKYDYKIYYSSGLRFLSGATVNVSDFKYIYADSIHAADVNGDGRADFIGNRKRDHTRLYLTRGETLVLKPSASSSDLLRDYTTAFMSDVDGDGISEFVTNRRKYSSGFDGRATKLVSERPDMLVGVVLPSGGHLSASYTTYGGDTDDERWFPPVLTVLASLTEKPNSSQASTTHFAYSGGRWDFDNRRFAGFKKIITTLPK</sequence>
<dbReference type="Pfam" id="PF13517">
    <property type="entry name" value="FG-GAP_3"/>
    <property type="match status" value="1"/>
</dbReference>
<dbReference type="AlphaFoldDB" id="A0A1I7E1H1"/>
<name>A0A1I7E1H1_9HYPH</name>
<dbReference type="Pfam" id="PF12256">
    <property type="entry name" value="TcdB_toxin_midN"/>
    <property type="match status" value="1"/>
</dbReference>
<dbReference type="RefSeq" id="WP_167369249.1">
    <property type="nucleotide sequence ID" value="NZ_FPBD01000032.1"/>
</dbReference>
<proteinExistence type="predicted"/>
<reference evidence="4" key="1">
    <citation type="submission" date="2016-10" db="EMBL/GenBank/DDBJ databases">
        <authorList>
            <person name="Varghese N."/>
            <person name="Submissions S."/>
        </authorList>
    </citation>
    <scope>NUCLEOTIDE SEQUENCE [LARGE SCALE GENOMIC DNA]</scope>
    <source>
        <strain evidence="4">DSM 17465</strain>
    </source>
</reference>
<dbReference type="SUPFAM" id="SSF69318">
    <property type="entry name" value="Integrin alpha N-terminal domain"/>
    <property type="match status" value="1"/>
</dbReference>
<dbReference type="EMBL" id="FPBD01000032">
    <property type="protein sequence ID" value="SFU17755.1"/>
    <property type="molecule type" value="Genomic_DNA"/>
</dbReference>
<dbReference type="InterPro" id="IPR013517">
    <property type="entry name" value="FG-GAP"/>
</dbReference>
<dbReference type="PANTHER" id="PTHR46580:SF2">
    <property type="entry name" value="MAM DOMAIN-CONTAINING PROTEIN"/>
    <property type="match status" value="1"/>
</dbReference>
<organism evidence="3 4">
    <name type="scientific">Pseudovibrio denitrificans</name>
    <dbReference type="NCBI Taxonomy" id="258256"/>
    <lineage>
        <taxon>Bacteria</taxon>
        <taxon>Pseudomonadati</taxon>
        <taxon>Pseudomonadota</taxon>
        <taxon>Alphaproteobacteria</taxon>
        <taxon>Hyphomicrobiales</taxon>
        <taxon>Stappiaceae</taxon>
        <taxon>Pseudovibrio</taxon>
    </lineage>
</organism>
<protein>
    <submittedName>
        <fullName evidence="3">Insecticide toxin TcdB middle/N-terminal region</fullName>
    </submittedName>
</protein>
<evidence type="ECO:0000313" key="3">
    <source>
        <dbReference type="EMBL" id="SFU17755.1"/>
    </source>
</evidence>